<keyword evidence="2" id="KW-0175">Coiled coil</keyword>
<dbReference type="SMART" id="SM00422">
    <property type="entry name" value="HTH_MERR"/>
    <property type="match status" value="1"/>
</dbReference>
<evidence type="ECO:0000313" key="5">
    <source>
        <dbReference type="Proteomes" id="UP000196027"/>
    </source>
</evidence>
<protein>
    <submittedName>
        <fullName evidence="4">Transcriptional regulator</fullName>
    </submittedName>
</protein>
<evidence type="ECO:0000256" key="2">
    <source>
        <dbReference type="SAM" id="Coils"/>
    </source>
</evidence>
<dbReference type="PROSITE" id="PS50937">
    <property type="entry name" value="HTH_MERR_2"/>
    <property type="match status" value="1"/>
</dbReference>
<dbReference type="Pfam" id="PF13411">
    <property type="entry name" value="MerR_1"/>
    <property type="match status" value="1"/>
</dbReference>
<dbReference type="KEGG" id="ome:OLMES_2840"/>
<dbReference type="Proteomes" id="UP000196027">
    <property type="component" value="Chromosome"/>
</dbReference>
<keyword evidence="1" id="KW-0238">DNA-binding</keyword>
<dbReference type="EMBL" id="CP021425">
    <property type="protein sequence ID" value="ARU56888.1"/>
    <property type="molecule type" value="Genomic_DNA"/>
</dbReference>
<dbReference type="GO" id="GO:0003677">
    <property type="term" value="F:DNA binding"/>
    <property type="evidence" value="ECO:0007669"/>
    <property type="project" value="UniProtKB-KW"/>
</dbReference>
<proteinExistence type="predicted"/>
<dbReference type="CDD" id="cd04776">
    <property type="entry name" value="HTH_GnyR"/>
    <property type="match status" value="1"/>
</dbReference>
<dbReference type="InterPro" id="IPR047057">
    <property type="entry name" value="MerR_fam"/>
</dbReference>
<dbReference type="GO" id="GO:0003700">
    <property type="term" value="F:DNA-binding transcription factor activity"/>
    <property type="evidence" value="ECO:0007669"/>
    <property type="project" value="InterPro"/>
</dbReference>
<evidence type="ECO:0000313" key="4">
    <source>
        <dbReference type="EMBL" id="ARU56888.1"/>
    </source>
</evidence>
<gene>
    <name evidence="4" type="ORF">OLMES_2840</name>
</gene>
<organism evidence="4 5">
    <name type="scientific">Oleiphilus messinensis</name>
    <dbReference type="NCBI Taxonomy" id="141451"/>
    <lineage>
        <taxon>Bacteria</taxon>
        <taxon>Pseudomonadati</taxon>
        <taxon>Pseudomonadota</taxon>
        <taxon>Gammaproteobacteria</taxon>
        <taxon>Oceanospirillales</taxon>
        <taxon>Oleiphilaceae</taxon>
        <taxon>Oleiphilus</taxon>
    </lineage>
</organism>
<evidence type="ECO:0000259" key="3">
    <source>
        <dbReference type="PROSITE" id="PS50937"/>
    </source>
</evidence>
<dbReference type="SUPFAM" id="SSF46955">
    <property type="entry name" value="Putative DNA-binding domain"/>
    <property type="match status" value="1"/>
</dbReference>
<dbReference type="InterPro" id="IPR000551">
    <property type="entry name" value="MerR-type_HTH_dom"/>
</dbReference>
<dbReference type="OrthoDB" id="9803659at2"/>
<evidence type="ECO:0000256" key="1">
    <source>
        <dbReference type="ARBA" id="ARBA00023125"/>
    </source>
</evidence>
<name>A0A1Y0I8R8_9GAMM</name>
<dbReference type="AlphaFoldDB" id="A0A1Y0I8R8"/>
<dbReference type="Gene3D" id="1.10.1660.10">
    <property type="match status" value="1"/>
</dbReference>
<dbReference type="RefSeq" id="WP_087461842.1">
    <property type="nucleotide sequence ID" value="NZ_CP021425.1"/>
</dbReference>
<dbReference type="InterPro" id="IPR009061">
    <property type="entry name" value="DNA-bd_dom_put_sf"/>
</dbReference>
<dbReference type="PANTHER" id="PTHR30204">
    <property type="entry name" value="REDOX-CYCLING DRUG-SENSING TRANSCRIPTIONAL ACTIVATOR SOXR"/>
    <property type="match status" value="1"/>
</dbReference>
<feature type="coiled-coil region" evidence="2">
    <location>
        <begin position="80"/>
        <end position="124"/>
    </location>
</feature>
<feature type="domain" description="HTH merR-type" evidence="3">
    <location>
        <begin position="5"/>
        <end position="72"/>
    </location>
</feature>
<dbReference type="PANTHER" id="PTHR30204:SF58">
    <property type="entry name" value="HTH-TYPE TRANSCRIPTIONAL REGULATOR YFMP"/>
    <property type="match status" value="1"/>
</dbReference>
<sequence>MTPKTYSISELAKEFDITTRTIRFYESEGLLSPERQGQTRIYSDQDRVNLKLILRGKRLGFSLAESRELIAMYDPKSGNIKQLQSLLNKIIEKRTALEQQLHDIRVMQHELDEAENRCLDALNQAQIKEK</sequence>
<reference evidence="4 5" key="1">
    <citation type="submission" date="2017-05" db="EMBL/GenBank/DDBJ databases">
        <title>Genomic insights into alkan degradation activity of Oleiphilus messinensis.</title>
        <authorList>
            <person name="Kozyavkin S.A."/>
            <person name="Slesarev A.I."/>
            <person name="Golyshin P.N."/>
            <person name="Korzhenkov A."/>
            <person name="Golyshina O.N."/>
            <person name="Toshchakov S.V."/>
        </authorList>
    </citation>
    <scope>NUCLEOTIDE SEQUENCE [LARGE SCALE GENOMIC DNA]</scope>
    <source>
        <strain evidence="4 5">ME102</strain>
    </source>
</reference>
<accession>A0A1Y0I8R8</accession>
<keyword evidence="5" id="KW-1185">Reference proteome</keyword>